<dbReference type="eggNOG" id="ENOG502S2XI">
    <property type="taxonomic scope" value="Eukaryota"/>
</dbReference>
<dbReference type="AlphaFoldDB" id="K3W9F4"/>
<feature type="coiled-coil region" evidence="1">
    <location>
        <begin position="124"/>
        <end position="154"/>
    </location>
</feature>
<dbReference type="VEuPathDB" id="FungiDB:PYU1_G001595"/>
<keyword evidence="1" id="KW-0175">Coiled coil</keyword>
<name>K3W9F4_GLOUD</name>
<reference evidence="3" key="1">
    <citation type="journal article" date="2010" name="Genome Biol.">
        <title>Genome sequence of the necrotrophic plant pathogen Pythium ultimum reveals original pathogenicity mechanisms and effector repertoire.</title>
        <authorList>
            <person name="Levesque C.A."/>
            <person name="Brouwer H."/>
            <person name="Cano L."/>
            <person name="Hamilton J.P."/>
            <person name="Holt C."/>
            <person name="Huitema E."/>
            <person name="Raffaele S."/>
            <person name="Robideau G.P."/>
            <person name="Thines M."/>
            <person name="Win J."/>
            <person name="Zerillo M.M."/>
            <person name="Beakes G.W."/>
            <person name="Boore J.L."/>
            <person name="Busam D."/>
            <person name="Dumas B."/>
            <person name="Ferriera S."/>
            <person name="Fuerstenberg S.I."/>
            <person name="Gachon C.M."/>
            <person name="Gaulin E."/>
            <person name="Govers F."/>
            <person name="Grenville-Briggs L."/>
            <person name="Horner N."/>
            <person name="Hostetler J."/>
            <person name="Jiang R.H."/>
            <person name="Johnson J."/>
            <person name="Krajaejun T."/>
            <person name="Lin H."/>
            <person name="Meijer H.J."/>
            <person name="Moore B."/>
            <person name="Morris P."/>
            <person name="Phuntmart V."/>
            <person name="Puiu D."/>
            <person name="Shetty J."/>
            <person name="Stajich J.E."/>
            <person name="Tripathy S."/>
            <person name="Wawra S."/>
            <person name="van West P."/>
            <person name="Whitty B.R."/>
            <person name="Coutinho P.M."/>
            <person name="Henrissat B."/>
            <person name="Martin F."/>
            <person name="Thomas P.D."/>
            <person name="Tyler B.M."/>
            <person name="De Vries R.P."/>
            <person name="Kamoun S."/>
            <person name="Yandell M."/>
            <person name="Tisserat N."/>
            <person name="Buell C.R."/>
        </authorList>
    </citation>
    <scope>NUCLEOTIDE SEQUENCE</scope>
    <source>
        <strain evidence="3">DAOM:BR144</strain>
    </source>
</reference>
<evidence type="ECO:0000256" key="1">
    <source>
        <dbReference type="SAM" id="Coils"/>
    </source>
</evidence>
<organism evidence="2 3">
    <name type="scientific">Globisporangium ultimum (strain ATCC 200006 / CBS 805.95 / DAOM BR144)</name>
    <name type="common">Pythium ultimum</name>
    <dbReference type="NCBI Taxonomy" id="431595"/>
    <lineage>
        <taxon>Eukaryota</taxon>
        <taxon>Sar</taxon>
        <taxon>Stramenopiles</taxon>
        <taxon>Oomycota</taxon>
        <taxon>Peronosporomycetes</taxon>
        <taxon>Pythiales</taxon>
        <taxon>Pythiaceae</taxon>
        <taxon>Globisporangium</taxon>
    </lineage>
</organism>
<reference evidence="3" key="2">
    <citation type="submission" date="2010-04" db="EMBL/GenBank/DDBJ databases">
        <authorList>
            <person name="Buell R."/>
            <person name="Hamilton J."/>
            <person name="Hostetler J."/>
        </authorList>
    </citation>
    <scope>NUCLEOTIDE SEQUENCE [LARGE SCALE GENOMIC DNA]</scope>
    <source>
        <strain evidence="3">DAOM:BR144</strain>
    </source>
</reference>
<evidence type="ECO:0000313" key="3">
    <source>
        <dbReference type="Proteomes" id="UP000019132"/>
    </source>
</evidence>
<dbReference type="InParanoid" id="K3W9F4"/>
<proteinExistence type="predicted"/>
<keyword evidence="3" id="KW-1185">Reference proteome</keyword>
<reference evidence="2" key="3">
    <citation type="submission" date="2015-02" db="UniProtKB">
        <authorList>
            <consortium name="EnsemblProtists"/>
        </authorList>
    </citation>
    <scope>IDENTIFICATION</scope>
    <source>
        <strain evidence="2">DAOM BR144</strain>
    </source>
</reference>
<evidence type="ECO:0000313" key="2">
    <source>
        <dbReference type="EnsemblProtists" id="PYU1_T001595"/>
    </source>
</evidence>
<dbReference type="EMBL" id="GL376626">
    <property type="status" value="NOT_ANNOTATED_CDS"/>
    <property type="molecule type" value="Genomic_DNA"/>
</dbReference>
<dbReference type="HOGENOM" id="CLU_870448_0_0_1"/>
<sequence>MSVTQIDPFDAFALLPDAALLEGAASPACAALTAFLLEMDALELKTYSGTTDVLTTFDELPLPPVAEETAPSATVPVAPAPAPVVVVSKGASDALAASVQQNRAVAIALEPARGLKRKRRVRPKEELEVLRSEAESLQRDLEALRQEQANVALVPAQAAARNNEMLKRAKALKNVPASTLAENRALQQTVQAQLQFAKTFGDTLLQTQKKIRSAMLKDDCTSSTTQTPLNSTDLVVYYEALTGKLDALYSQLDQVFADAELPESKLEFFDARVVSDHEKNAKLQFRDVRVAPFDFQSVCAAAWRTVKDKAVHGIENVPGM</sequence>
<protein>
    <submittedName>
        <fullName evidence="2">Uncharacterized protein</fullName>
    </submittedName>
</protein>
<dbReference type="Proteomes" id="UP000019132">
    <property type="component" value="Unassembled WGS sequence"/>
</dbReference>
<dbReference type="EnsemblProtists" id="PYU1_T001595">
    <property type="protein sequence ID" value="PYU1_T001595"/>
    <property type="gene ID" value="PYU1_G001595"/>
</dbReference>
<accession>K3W9F4</accession>